<accession>A0A3B0ZEY4</accession>
<dbReference type="PROSITE" id="PS50943">
    <property type="entry name" value="HTH_CROC1"/>
    <property type="match status" value="1"/>
</dbReference>
<dbReference type="AlphaFoldDB" id="A0A3B0ZEY4"/>
<sequence>MLGKCISINILVYIYSLNIFIPMSAKFKQIAREQNSRIVDEAVALLRLPQPGQGWIRTLRSALTMSGAALSKRLGGHRSTASYLERSELDGSVTLKKLQQTAEAMDCRFVYAMVPRAGEDVRTLIERQAENVARRIVEQGSVQMMLEGQQLSEENKEKEVQRLKDELQAKMPRDFWDD</sequence>
<dbReference type="NCBIfam" id="TIGR02612">
    <property type="entry name" value="mob_myst_A"/>
    <property type="match status" value="1"/>
</dbReference>
<dbReference type="EMBL" id="UOFN01000121">
    <property type="protein sequence ID" value="VAW79934.1"/>
    <property type="molecule type" value="Genomic_DNA"/>
</dbReference>
<dbReference type="SUPFAM" id="SSF47413">
    <property type="entry name" value="lambda repressor-like DNA-binding domains"/>
    <property type="match status" value="1"/>
</dbReference>
<reference evidence="2" key="1">
    <citation type="submission" date="2018-06" db="EMBL/GenBank/DDBJ databases">
        <authorList>
            <person name="Zhirakovskaya E."/>
        </authorList>
    </citation>
    <scope>NUCLEOTIDE SEQUENCE</scope>
</reference>
<dbReference type="InterPro" id="IPR010982">
    <property type="entry name" value="Lambda_DNA-bd_dom_sf"/>
</dbReference>
<dbReference type="Gene3D" id="1.10.260.40">
    <property type="entry name" value="lambda repressor-like DNA-binding domains"/>
    <property type="match status" value="1"/>
</dbReference>
<dbReference type="GO" id="GO:0003677">
    <property type="term" value="F:DNA binding"/>
    <property type="evidence" value="ECO:0007669"/>
    <property type="project" value="InterPro"/>
</dbReference>
<gene>
    <name evidence="2" type="ORF">MNBD_GAMMA15-1507</name>
</gene>
<feature type="domain" description="HTH cro/C1-type" evidence="1">
    <location>
        <begin position="56"/>
        <end position="112"/>
    </location>
</feature>
<evidence type="ECO:0000259" key="1">
    <source>
        <dbReference type="PROSITE" id="PS50943"/>
    </source>
</evidence>
<dbReference type="InterPro" id="IPR013435">
    <property type="entry name" value="Mobile_mystery_prot_A"/>
</dbReference>
<name>A0A3B0ZEY4_9ZZZZ</name>
<proteinExistence type="predicted"/>
<dbReference type="InterPro" id="IPR001387">
    <property type="entry name" value="Cro/C1-type_HTH"/>
</dbReference>
<protein>
    <recommendedName>
        <fullName evidence="1">HTH cro/C1-type domain-containing protein</fullName>
    </recommendedName>
</protein>
<organism evidence="2">
    <name type="scientific">hydrothermal vent metagenome</name>
    <dbReference type="NCBI Taxonomy" id="652676"/>
    <lineage>
        <taxon>unclassified sequences</taxon>
        <taxon>metagenomes</taxon>
        <taxon>ecological metagenomes</taxon>
    </lineage>
</organism>
<evidence type="ECO:0000313" key="2">
    <source>
        <dbReference type="EMBL" id="VAW79934.1"/>
    </source>
</evidence>